<comment type="caution">
    <text evidence="2">The sequence shown here is derived from an EMBL/GenBank/DDBJ whole genome shotgun (WGS) entry which is preliminary data.</text>
</comment>
<name>A0AAD6X2N9_9AGAR</name>
<feature type="compositionally biased region" description="Pro residues" evidence="1">
    <location>
        <begin position="48"/>
        <end position="60"/>
    </location>
</feature>
<sequence length="222" mass="24327">MPPAPIAPAAATWPARPAKRHVAAPFASFHHLAVPLATLVPACTPQPVESPCPRCGPSPTPLSRADTKRASQVQVVPQTEVIPPAACLPQSPRHFPMPPLLLVRAAFPETFDLRLHRPSLFPPHWQSPTPLPLVSFRPLSPYTAPHRWKRMDEIAGSGKTRCVTLTPPTTFRLRPFSSPIPCFVDIQVDDALRHPSAATIFKFCTNFNIVPEIPSPLRALLV</sequence>
<dbReference type="AlphaFoldDB" id="A0AAD6X2N9"/>
<dbReference type="EMBL" id="JARJCM010000071">
    <property type="protein sequence ID" value="KAJ7032631.1"/>
    <property type="molecule type" value="Genomic_DNA"/>
</dbReference>
<organism evidence="2 3">
    <name type="scientific">Mycena alexandri</name>
    <dbReference type="NCBI Taxonomy" id="1745969"/>
    <lineage>
        <taxon>Eukaryota</taxon>
        <taxon>Fungi</taxon>
        <taxon>Dikarya</taxon>
        <taxon>Basidiomycota</taxon>
        <taxon>Agaricomycotina</taxon>
        <taxon>Agaricomycetes</taxon>
        <taxon>Agaricomycetidae</taxon>
        <taxon>Agaricales</taxon>
        <taxon>Marasmiineae</taxon>
        <taxon>Mycenaceae</taxon>
        <taxon>Mycena</taxon>
    </lineage>
</organism>
<accession>A0AAD6X2N9</accession>
<protein>
    <submittedName>
        <fullName evidence="2">Uncharacterized protein</fullName>
    </submittedName>
</protein>
<feature type="region of interest" description="Disordered" evidence="1">
    <location>
        <begin position="48"/>
        <end position="69"/>
    </location>
</feature>
<proteinExistence type="predicted"/>
<evidence type="ECO:0000313" key="2">
    <source>
        <dbReference type="EMBL" id="KAJ7032631.1"/>
    </source>
</evidence>
<evidence type="ECO:0000256" key="1">
    <source>
        <dbReference type="SAM" id="MobiDB-lite"/>
    </source>
</evidence>
<evidence type="ECO:0000313" key="3">
    <source>
        <dbReference type="Proteomes" id="UP001218188"/>
    </source>
</evidence>
<keyword evidence="3" id="KW-1185">Reference proteome</keyword>
<gene>
    <name evidence="2" type="ORF">C8F04DRAFT_1357607</name>
</gene>
<dbReference type="Proteomes" id="UP001218188">
    <property type="component" value="Unassembled WGS sequence"/>
</dbReference>
<reference evidence="2" key="1">
    <citation type="submission" date="2023-03" db="EMBL/GenBank/DDBJ databases">
        <title>Massive genome expansion in bonnet fungi (Mycena s.s.) driven by repeated elements and novel gene families across ecological guilds.</title>
        <authorList>
            <consortium name="Lawrence Berkeley National Laboratory"/>
            <person name="Harder C.B."/>
            <person name="Miyauchi S."/>
            <person name="Viragh M."/>
            <person name="Kuo A."/>
            <person name="Thoen E."/>
            <person name="Andreopoulos B."/>
            <person name="Lu D."/>
            <person name="Skrede I."/>
            <person name="Drula E."/>
            <person name="Henrissat B."/>
            <person name="Morin E."/>
            <person name="Kohler A."/>
            <person name="Barry K."/>
            <person name="LaButti K."/>
            <person name="Morin E."/>
            <person name="Salamov A."/>
            <person name="Lipzen A."/>
            <person name="Mereny Z."/>
            <person name="Hegedus B."/>
            <person name="Baldrian P."/>
            <person name="Stursova M."/>
            <person name="Weitz H."/>
            <person name="Taylor A."/>
            <person name="Grigoriev I.V."/>
            <person name="Nagy L.G."/>
            <person name="Martin F."/>
            <person name="Kauserud H."/>
        </authorList>
    </citation>
    <scope>NUCLEOTIDE SEQUENCE</scope>
    <source>
        <strain evidence="2">CBHHK200</strain>
    </source>
</reference>